<reference evidence="2" key="1">
    <citation type="journal article" date="2017" name="Front. Plant Sci.">
        <title>Climate Clever Clovers: New Paradigm to Reduce the Environmental Footprint of Ruminants by Breeding Low Methanogenic Forages Utilizing Haplotype Variation.</title>
        <authorList>
            <person name="Kaur P."/>
            <person name="Appels R."/>
            <person name="Bayer P.E."/>
            <person name="Keeble-Gagnere G."/>
            <person name="Wang J."/>
            <person name="Hirakawa H."/>
            <person name="Shirasawa K."/>
            <person name="Vercoe P."/>
            <person name="Stefanova K."/>
            <person name="Durmic Z."/>
            <person name="Nichols P."/>
            <person name="Revell C."/>
            <person name="Isobe S.N."/>
            <person name="Edwards D."/>
            <person name="Erskine W."/>
        </authorList>
    </citation>
    <scope>NUCLEOTIDE SEQUENCE [LARGE SCALE GENOMIC DNA]</scope>
    <source>
        <strain evidence="2">cv. Daliak</strain>
    </source>
</reference>
<evidence type="ECO:0000313" key="1">
    <source>
        <dbReference type="EMBL" id="GAU35853.1"/>
    </source>
</evidence>
<name>A0A2Z6N1A7_TRISU</name>
<protein>
    <submittedName>
        <fullName evidence="1">Uncharacterized protein</fullName>
    </submittedName>
</protein>
<dbReference type="AlphaFoldDB" id="A0A2Z6N1A7"/>
<dbReference type="Proteomes" id="UP000242715">
    <property type="component" value="Unassembled WGS sequence"/>
</dbReference>
<proteinExistence type="predicted"/>
<sequence length="59" mass="6785">MDDGGIRSEIVMTERFGFGPLKETKCEMRFVVEVKCDLREIDGVDGGWVERMESVPTRF</sequence>
<evidence type="ECO:0000313" key="2">
    <source>
        <dbReference type="Proteomes" id="UP000242715"/>
    </source>
</evidence>
<keyword evidence="2" id="KW-1185">Reference proteome</keyword>
<accession>A0A2Z6N1A7</accession>
<gene>
    <name evidence="1" type="ORF">TSUD_63430</name>
</gene>
<organism evidence="1 2">
    <name type="scientific">Trifolium subterraneum</name>
    <name type="common">Subterranean clover</name>
    <dbReference type="NCBI Taxonomy" id="3900"/>
    <lineage>
        <taxon>Eukaryota</taxon>
        <taxon>Viridiplantae</taxon>
        <taxon>Streptophyta</taxon>
        <taxon>Embryophyta</taxon>
        <taxon>Tracheophyta</taxon>
        <taxon>Spermatophyta</taxon>
        <taxon>Magnoliopsida</taxon>
        <taxon>eudicotyledons</taxon>
        <taxon>Gunneridae</taxon>
        <taxon>Pentapetalae</taxon>
        <taxon>rosids</taxon>
        <taxon>fabids</taxon>
        <taxon>Fabales</taxon>
        <taxon>Fabaceae</taxon>
        <taxon>Papilionoideae</taxon>
        <taxon>50 kb inversion clade</taxon>
        <taxon>NPAAA clade</taxon>
        <taxon>Hologalegina</taxon>
        <taxon>IRL clade</taxon>
        <taxon>Trifolieae</taxon>
        <taxon>Trifolium</taxon>
    </lineage>
</organism>
<dbReference type="EMBL" id="DF973607">
    <property type="protein sequence ID" value="GAU35853.1"/>
    <property type="molecule type" value="Genomic_DNA"/>
</dbReference>